<feature type="region of interest" description="Disordered" evidence="1">
    <location>
        <begin position="309"/>
        <end position="369"/>
    </location>
</feature>
<gene>
    <name evidence="3" type="ORF">BD410DRAFT_786206</name>
</gene>
<organism evidence="3 4">
    <name type="scientific">Rickenella mellea</name>
    <dbReference type="NCBI Taxonomy" id="50990"/>
    <lineage>
        <taxon>Eukaryota</taxon>
        <taxon>Fungi</taxon>
        <taxon>Dikarya</taxon>
        <taxon>Basidiomycota</taxon>
        <taxon>Agaricomycotina</taxon>
        <taxon>Agaricomycetes</taxon>
        <taxon>Hymenochaetales</taxon>
        <taxon>Rickenellaceae</taxon>
        <taxon>Rickenella</taxon>
    </lineage>
</organism>
<evidence type="ECO:0008006" key="5">
    <source>
        <dbReference type="Google" id="ProtNLM"/>
    </source>
</evidence>
<proteinExistence type="predicted"/>
<dbReference type="STRING" id="50990.A0A4Y7QAI0"/>
<evidence type="ECO:0000256" key="2">
    <source>
        <dbReference type="SAM" id="SignalP"/>
    </source>
</evidence>
<feature type="region of interest" description="Disordered" evidence="1">
    <location>
        <begin position="49"/>
        <end position="68"/>
    </location>
</feature>
<feature type="compositionally biased region" description="Polar residues" evidence="1">
    <location>
        <begin position="309"/>
        <end position="323"/>
    </location>
</feature>
<feature type="chain" id="PRO_5021313690" description="Phytase-like domain-containing protein" evidence="2">
    <location>
        <begin position="24"/>
        <end position="392"/>
    </location>
</feature>
<evidence type="ECO:0000256" key="1">
    <source>
        <dbReference type="SAM" id="MobiDB-lite"/>
    </source>
</evidence>
<reference evidence="3 4" key="1">
    <citation type="submission" date="2018-06" db="EMBL/GenBank/DDBJ databases">
        <title>A transcriptomic atlas of mushroom development highlights an independent origin of complex multicellularity.</title>
        <authorList>
            <consortium name="DOE Joint Genome Institute"/>
            <person name="Krizsan K."/>
            <person name="Almasi E."/>
            <person name="Merenyi Z."/>
            <person name="Sahu N."/>
            <person name="Viragh M."/>
            <person name="Koszo T."/>
            <person name="Mondo S."/>
            <person name="Kiss B."/>
            <person name="Balint B."/>
            <person name="Kues U."/>
            <person name="Barry K."/>
            <person name="Hegedus J.C."/>
            <person name="Henrissat B."/>
            <person name="Johnson J."/>
            <person name="Lipzen A."/>
            <person name="Ohm R."/>
            <person name="Nagy I."/>
            <person name="Pangilinan J."/>
            <person name="Yan J."/>
            <person name="Xiong Y."/>
            <person name="Grigoriev I.V."/>
            <person name="Hibbett D.S."/>
            <person name="Nagy L.G."/>
        </authorList>
    </citation>
    <scope>NUCLEOTIDE SEQUENCE [LARGE SCALE GENOMIC DNA]</scope>
    <source>
        <strain evidence="3 4">SZMC22713</strain>
    </source>
</reference>
<dbReference type="OrthoDB" id="3356102at2759"/>
<dbReference type="AlphaFoldDB" id="A0A4Y7QAI0"/>
<dbReference type="Proteomes" id="UP000294933">
    <property type="component" value="Unassembled WGS sequence"/>
</dbReference>
<feature type="compositionally biased region" description="Low complexity" evidence="1">
    <location>
        <begin position="330"/>
        <end position="369"/>
    </location>
</feature>
<feature type="signal peptide" evidence="2">
    <location>
        <begin position="1"/>
        <end position="23"/>
    </location>
</feature>
<dbReference type="EMBL" id="ML170166">
    <property type="protein sequence ID" value="TDL24667.1"/>
    <property type="molecule type" value="Genomic_DNA"/>
</dbReference>
<accession>A0A4Y7QAI0</accession>
<evidence type="ECO:0000313" key="4">
    <source>
        <dbReference type="Proteomes" id="UP000294933"/>
    </source>
</evidence>
<sequence>MFSYLIHNVILLLSLNIFSAVRASPCVAMDIDFNLLVFGLDGKDYNAGPQNSWTSSTPATDISTSGRPPFDGSTTSCYLSQFDNAIYALSADSSKPTAVYIYDATAKSWSTQSVDNSVGFDPSNFVAILDHDTDVFYALSKGELFSLDMKDLKSAQSSSLPWNDVGKTGFSTANYEPVMALAQNHIHFLDVSGLSAGQAFIFVIHFSFFQPTAQSYPSQSGSDFPLQHGQTASFFQKQGVQQEFAFIPDDGSTTYVVNVETNSTQALPGPATKDPNARYFAGITSLVQLDSQGNVAFLPYTQGDVSANSKATWSKVTSLPTGKTTGGIAGSPNGTSTSVSGTGTPKNSGSTTGAASQATGSGANGSSSGAMGRATSVSIAVVLGMAVVVALL</sequence>
<protein>
    <recommendedName>
        <fullName evidence="5">Phytase-like domain-containing protein</fullName>
    </recommendedName>
</protein>
<name>A0A4Y7QAI0_9AGAM</name>
<evidence type="ECO:0000313" key="3">
    <source>
        <dbReference type="EMBL" id="TDL24667.1"/>
    </source>
</evidence>
<dbReference type="VEuPathDB" id="FungiDB:BD410DRAFT_786206"/>
<keyword evidence="2" id="KW-0732">Signal</keyword>
<keyword evidence="4" id="KW-1185">Reference proteome</keyword>